<dbReference type="EMBL" id="JARXVE010000011">
    <property type="protein sequence ID" value="MDH6198602.1"/>
    <property type="molecule type" value="Genomic_DNA"/>
</dbReference>
<dbReference type="Gene3D" id="1.20.120.530">
    <property type="entry name" value="GntR ligand-binding domain-like"/>
    <property type="match status" value="1"/>
</dbReference>
<comment type="caution">
    <text evidence="5">The sequence shown here is derived from an EMBL/GenBank/DDBJ whole genome shotgun (WGS) entry which is preliminary data.</text>
</comment>
<evidence type="ECO:0000313" key="5">
    <source>
        <dbReference type="EMBL" id="MDH6198602.1"/>
    </source>
</evidence>
<dbReference type="InterPro" id="IPR008920">
    <property type="entry name" value="TF_FadR/GntR_C"/>
</dbReference>
<dbReference type="PANTHER" id="PTHR43537">
    <property type="entry name" value="TRANSCRIPTIONAL REGULATOR, GNTR FAMILY"/>
    <property type="match status" value="1"/>
</dbReference>
<evidence type="ECO:0000256" key="2">
    <source>
        <dbReference type="ARBA" id="ARBA00023125"/>
    </source>
</evidence>
<dbReference type="PRINTS" id="PR00035">
    <property type="entry name" value="HTHGNTR"/>
</dbReference>
<sequence length="234" mass="26529">MAVGLGRLRAAMTSLKKIEAPSRIADEIYDQLLEAITQGRIAPDDRLVQERLAAELGISRTPLREALLRLEQEGMLVRAGRAGFELRQITEAEVQQIYGARQAIEGYAARFLADHGRPEDFREIEKQIDAEERRDLVSVADYYHSSRRVHRQFTAHTHNPYLLEMFDSMWNRAVSFHIYATTMQMDALAESVREHRALLEGIRSSDGAQASELMCQHIAEGLQLQLEAMKGAHS</sequence>
<accession>A0ABT6L8P8</accession>
<dbReference type="CDD" id="cd07377">
    <property type="entry name" value="WHTH_GntR"/>
    <property type="match status" value="1"/>
</dbReference>
<evidence type="ECO:0000256" key="1">
    <source>
        <dbReference type="ARBA" id="ARBA00023015"/>
    </source>
</evidence>
<keyword evidence="1" id="KW-0805">Transcription regulation</keyword>
<proteinExistence type="predicted"/>
<dbReference type="PROSITE" id="PS50949">
    <property type="entry name" value="HTH_GNTR"/>
    <property type="match status" value="1"/>
</dbReference>
<name>A0ABT6L8P8_9MYCO</name>
<reference evidence="5 6" key="1">
    <citation type="submission" date="2023-04" db="EMBL/GenBank/DDBJ databases">
        <title>Forest soil microbial communities from Buena Vista Peninsula, Colon Province, Panama.</title>
        <authorList>
            <person name="Bouskill N."/>
        </authorList>
    </citation>
    <scope>NUCLEOTIDE SEQUENCE [LARGE SCALE GENOMIC DNA]</scope>
    <source>
        <strain evidence="5 6">AC80</strain>
    </source>
</reference>
<keyword evidence="2 5" id="KW-0238">DNA-binding</keyword>
<dbReference type="InterPro" id="IPR000524">
    <property type="entry name" value="Tscrpt_reg_HTH_GntR"/>
</dbReference>
<dbReference type="Proteomes" id="UP001160130">
    <property type="component" value="Unassembled WGS sequence"/>
</dbReference>
<dbReference type="PANTHER" id="PTHR43537:SF24">
    <property type="entry name" value="GLUCONATE OPERON TRANSCRIPTIONAL REPRESSOR"/>
    <property type="match status" value="1"/>
</dbReference>
<dbReference type="Gene3D" id="1.10.10.10">
    <property type="entry name" value="Winged helix-like DNA-binding domain superfamily/Winged helix DNA-binding domain"/>
    <property type="match status" value="1"/>
</dbReference>
<dbReference type="Pfam" id="PF07729">
    <property type="entry name" value="FCD"/>
    <property type="match status" value="1"/>
</dbReference>
<protein>
    <submittedName>
        <fullName evidence="5">DNA-binding GntR family transcriptional regulator</fullName>
    </submittedName>
</protein>
<keyword evidence="6" id="KW-1185">Reference proteome</keyword>
<dbReference type="SUPFAM" id="SSF46785">
    <property type="entry name" value="Winged helix' DNA-binding domain"/>
    <property type="match status" value="1"/>
</dbReference>
<dbReference type="RefSeq" id="WP_280835169.1">
    <property type="nucleotide sequence ID" value="NZ_JARXVE010000011.1"/>
</dbReference>
<dbReference type="InterPro" id="IPR036390">
    <property type="entry name" value="WH_DNA-bd_sf"/>
</dbReference>
<gene>
    <name evidence="5" type="ORF">M2272_005261</name>
</gene>
<dbReference type="SUPFAM" id="SSF48008">
    <property type="entry name" value="GntR ligand-binding domain-like"/>
    <property type="match status" value="1"/>
</dbReference>
<dbReference type="Pfam" id="PF00392">
    <property type="entry name" value="GntR"/>
    <property type="match status" value="1"/>
</dbReference>
<dbReference type="SMART" id="SM00345">
    <property type="entry name" value="HTH_GNTR"/>
    <property type="match status" value="1"/>
</dbReference>
<evidence type="ECO:0000259" key="4">
    <source>
        <dbReference type="PROSITE" id="PS50949"/>
    </source>
</evidence>
<evidence type="ECO:0000256" key="3">
    <source>
        <dbReference type="ARBA" id="ARBA00023163"/>
    </source>
</evidence>
<evidence type="ECO:0000313" key="6">
    <source>
        <dbReference type="Proteomes" id="UP001160130"/>
    </source>
</evidence>
<dbReference type="SMART" id="SM00895">
    <property type="entry name" value="FCD"/>
    <property type="match status" value="1"/>
</dbReference>
<dbReference type="InterPro" id="IPR011711">
    <property type="entry name" value="GntR_C"/>
</dbReference>
<feature type="domain" description="HTH gntR-type" evidence="4">
    <location>
        <begin position="22"/>
        <end position="89"/>
    </location>
</feature>
<keyword evidence="3" id="KW-0804">Transcription</keyword>
<dbReference type="InterPro" id="IPR036388">
    <property type="entry name" value="WH-like_DNA-bd_sf"/>
</dbReference>
<organism evidence="5 6">
    <name type="scientific">Mycolicibacterium frederiksbergense</name>
    <dbReference type="NCBI Taxonomy" id="117567"/>
    <lineage>
        <taxon>Bacteria</taxon>
        <taxon>Bacillati</taxon>
        <taxon>Actinomycetota</taxon>
        <taxon>Actinomycetes</taxon>
        <taxon>Mycobacteriales</taxon>
        <taxon>Mycobacteriaceae</taxon>
        <taxon>Mycolicibacterium</taxon>
    </lineage>
</organism>
<dbReference type="GO" id="GO:0003677">
    <property type="term" value="F:DNA binding"/>
    <property type="evidence" value="ECO:0007669"/>
    <property type="project" value="UniProtKB-KW"/>
</dbReference>